<dbReference type="eggNOG" id="ENOG502RZ0M">
    <property type="taxonomic scope" value="Eukaryota"/>
</dbReference>
<feature type="domain" description="Polysaccharide lyase 14" evidence="2">
    <location>
        <begin position="464"/>
        <end position="500"/>
    </location>
</feature>
<organism evidence="3 4">
    <name type="scientific">Coprinopsis cinerea (strain Okayama-7 / 130 / ATCC MYA-4618 / FGSC 9003)</name>
    <name type="common">Inky cap fungus</name>
    <name type="synonym">Hormographiella aspergillata</name>
    <dbReference type="NCBI Taxonomy" id="240176"/>
    <lineage>
        <taxon>Eukaryota</taxon>
        <taxon>Fungi</taxon>
        <taxon>Dikarya</taxon>
        <taxon>Basidiomycota</taxon>
        <taxon>Agaricomycotina</taxon>
        <taxon>Agaricomycetes</taxon>
        <taxon>Agaricomycetidae</taxon>
        <taxon>Agaricales</taxon>
        <taxon>Agaricineae</taxon>
        <taxon>Psathyrellaceae</taxon>
        <taxon>Coprinopsis</taxon>
    </lineage>
</organism>
<feature type="compositionally biased region" description="Gly residues" evidence="1">
    <location>
        <begin position="313"/>
        <end position="332"/>
    </location>
</feature>
<feature type="compositionally biased region" description="Low complexity" evidence="1">
    <location>
        <begin position="398"/>
        <end position="414"/>
    </location>
</feature>
<name>A8P9Z6_COPC7</name>
<dbReference type="OMA" id="HEDKYAT"/>
<dbReference type="AlphaFoldDB" id="A8P9Z6"/>
<evidence type="ECO:0000313" key="3">
    <source>
        <dbReference type="EMBL" id="EAU81849.2"/>
    </source>
</evidence>
<accession>A8P9Z6</accession>
<feature type="region of interest" description="Disordered" evidence="1">
    <location>
        <begin position="388"/>
        <end position="452"/>
    </location>
</feature>
<feature type="compositionally biased region" description="Polar residues" evidence="1">
    <location>
        <begin position="9"/>
        <end position="24"/>
    </location>
</feature>
<dbReference type="RefSeq" id="XP_001839870.2">
    <property type="nucleotide sequence ID" value="XM_001839818.2"/>
</dbReference>
<dbReference type="PANTHER" id="PTHR40124">
    <property type="match status" value="1"/>
</dbReference>
<feature type="compositionally biased region" description="Pro residues" evidence="1">
    <location>
        <begin position="347"/>
        <end position="362"/>
    </location>
</feature>
<evidence type="ECO:0000256" key="1">
    <source>
        <dbReference type="SAM" id="MobiDB-lite"/>
    </source>
</evidence>
<evidence type="ECO:0000313" key="4">
    <source>
        <dbReference type="Proteomes" id="UP000001861"/>
    </source>
</evidence>
<dbReference type="Pfam" id="PF21294">
    <property type="entry name" value="Polysacc_lyase_14"/>
    <property type="match status" value="2"/>
</dbReference>
<feature type="region of interest" description="Disordered" evidence="1">
    <location>
        <begin position="1"/>
        <end position="110"/>
    </location>
</feature>
<dbReference type="OrthoDB" id="10069995at2759"/>
<dbReference type="InParanoid" id="A8P9Z6"/>
<dbReference type="GO" id="GO:0016829">
    <property type="term" value="F:lyase activity"/>
    <property type="evidence" value="ECO:0007669"/>
    <property type="project" value="UniProtKB-KW"/>
</dbReference>
<dbReference type="PANTHER" id="PTHR40124:SF1">
    <property type="entry name" value="DISAGGREGATASE RELATED REPEAT PROTEIN"/>
    <property type="match status" value="1"/>
</dbReference>
<feature type="compositionally biased region" description="Low complexity" evidence="1">
    <location>
        <begin position="437"/>
        <end position="449"/>
    </location>
</feature>
<feature type="domain" description="Polysaccharide lyase 14" evidence="2">
    <location>
        <begin position="166"/>
        <end position="308"/>
    </location>
</feature>
<sequence>MPRMMKDLSSFNVTSPSGQKNVQFVTGIPSRALPTASSGSSDWDRSYSWGGQAKGKVRAQAQNSGWSSGRDGNGGWGDDGDEEDQDGDEDGDGEEGGGSGNGEVPPISNWHPDEVSLQVLYPKGSINPAQKPQGGAEFYASPIDLSAAFSSSSPLSSSSYSPGRGSSSSNRNPNVTLRYSVYFPLNFDWVLAGKLPGLYGGHTGCSGGNAALDCFSTRLMWRQGGVGELYLYASKTKQPPSLCSDPQSVCDAAYGFSVGRGSFRWVPGQWTTVEQTVVLNTPGRGDGWFVLDVNGRRVVERGDVFYRDVLWPSGGGGAGGGGGGGKGGSEGGGEGKEKTSTGGGSPKPTPPPPPPRPTPPSNDPLGDILGPLLSQIGKLIRRDGGVSSTVYEGHEDGGPTTTKGATTTTASSSTLEAARGEVAAPTPRPPVQAVDEAAASTPTPDSSPSREGGRLLIRAAQPERQGNSIGFIGIFFSTFFGGHADKYATPRDQYVWFKDFALAVND</sequence>
<dbReference type="Proteomes" id="UP000001861">
    <property type="component" value="Unassembled WGS sequence"/>
</dbReference>
<dbReference type="HOGENOM" id="CLU_026510_0_0_1"/>
<gene>
    <name evidence="3" type="ORF">CC1G_06060</name>
</gene>
<feature type="region of interest" description="Disordered" evidence="1">
    <location>
        <begin position="311"/>
        <end position="370"/>
    </location>
</feature>
<dbReference type="InterPro" id="IPR048958">
    <property type="entry name" value="Polysacc_lyase_14"/>
</dbReference>
<keyword evidence="4" id="KW-1185">Reference proteome</keyword>
<dbReference type="GeneID" id="6016492"/>
<feature type="compositionally biased region" description="Low complexity" evidence="1">
    <location>
        <begin position="37"/>
        <end position="51"/>
    </location>
</feature>
<dbReference type="Gene3D" id="2.60.120.200">
    <property type="match status" value="2"/>
</dbReference>
<dbReference type="VEuPathDB" id="FungiDB:CC1G_06060"/>
<comment type="caution">
    <text evidence="3">The sequence shown here is derived from an EMBL/GenBank/DDBJ whole genome shotgun (WGS) entry which is preliminary data.</text>
</comment>
<evidence type="ECO:0000259" key="2">
    <source>
        <dbReference type="Pfam" id="PF21294"/>
    </source>
</evidence>
<reference evidence="3 4" key="1">
    <citation type="journal article" date="2010" name="Proc. Natl. Acad. Sci. U.S.A.">
        <title>Insights into evolution of multicellular fungi from the assembled chromosomes of the mushroom Coprinopsis cinerea (Coprinus cinereus).</title>
        <authorList>
            <person name="Stajich J.E."/>
            <person name="Wilke S.K."/>
            <person name="Ahren D."/>
            <person name="Au C.H."/>
            <person name="Birren B.W."/>
            <person name="Borodovsky M."/>
            <person name="Burns C."/>
            <person name="Canback B."/>
            <person name="Casselton L.A."/>
            <person name="Cheng C.K."/>
            <person name="Deng J."/>
            <person name="Dietrich F.S."/>
            <person name="Fargo D.C."/>
            <person name="Farman M.L."/>
            <person name="Gathman A.C."/>
            <person name="Goldberg J."/>
            <person name="Guigo R."/>
            <person name="Hoegger P.J."/>
            <person name="Hooker J.B."/>
            <person name="Huggins A."/>
            <person name="James T.Y."/>
            <person name="Kamada T."/>
            <person name="Kilaru S."/>
            <person name="Kodira C."/>
            <person name="Kues U."/>
            <person name="Kupfer D."/>
            <person name="Kwan H.S."/>
            <person name="Lomsadze A."/>
            <person name="Li W."/>
            <person name="Lilly W.W."/>
            <person name="Ma L.J."/>
            <person name="Mackey A.J."/>
            <person name="Manning G."/>
            <person name="Martin F."/>
            <person name="Muraguchi H."/>
            <person name="Natvig D.O."/>
            <person name="Palmerini H."/>
            <person name="Ramesh M.A."/>
            <person name="Rehmeyer C.J."/>
            <person name="Roe B.A."/>
            <person name="Shenoy N."/>
            <person name="Stanke M."/>
            <person name="Ter-Hovhannisyan V."/>
            <person name="Tunlid A."/>
            <person name="Velagapudi R."/>
            <person name="Vision T.J."/>
            <person name="Zeng Q."/>
            <person name="Zolan M.E."/>
            <person name="Pukkila P.J."/>
        </authorList>
    </citation>
    <scope>NUCLEOTIDE SEQUENCE [LARGE SCALE GENOMIC DNA]</scope>
    <source>
        <strain evidence="4">Okayama-7 / 130 / ATCC MYA-4618 / FGSC 9003</strain>
    </source>
</reference>
<dbReference type="KEGG" id="cci:CC1G_06060"/>
<keyword evidence="3" id="KW-0456">Lyase</keyword>
<protein>
    <submittedName>
        <fullName evidence="3">Alginate lyase</fullName>
    </submittedName>
</protein>
<dbReference type="EMBL" id="AACS02000002">
    <property type="protein sequence ID" value="EAU81849.2"/>
    <property type="molecule type" value="Genomic_DNA"/>
</dbReference>
<feature type="compositionally biased region" description="Acidic residues" evidence="1">
    <location>
        <begin position="78"/>
        <end position="95"/>
    </location>
</feature>
<proteinExistence type="predicted"/>